<accession>A0A316C2Z3</accession>
<evidence type="ECO:0000313" key="1">
    <source>
        <dbReference type="EMBL" id="PWJ84109.1"/>
    </source>
</evidence>
<sequence length="313" mass="34322">MKEVWPDIPYTAWNETCSALHLYCQVIGKYRLARTPWVNHSWHATFYVDARGLTTSLIPDGPACGMEVQLDLLGHEVVVISSDGRIGRLPLLAGSVASFNRRFKTLLADMGANPECSCVPNEIPDGVPFTKDDVLRPYDAEAVARFFHALVQIDRVFKQFRTGFLGKASPVHLFWGSFDLAVTRFSGRKAPLHPGGIPALPDKITCEAYSHQVSSAGFWPGGGGVDFPAFYSYAYPAPDGFSQAGVRPDAACFDANLGEFILPYDAVRTSPDPDGMLMEFLESSYRAAADLGGWDRHTLECATGRPLHPRPVP</sequence>
<keyword evidence="2" id="KW-1185">Reference proteome</keyword>
<dbReference type="AlphaFoldDB" id="A0A316C2Z3"/>
<gene>
    <name evidence="1" type="ORF">C7441_10621</name>
</gene>
<proteinExistence type="predicted"/>
<dbReference type="OrthoDB" id="9800945at2"/>
<dbReference type="InterPro" id="IPR046038">
    <property type="entry name" value="DUF5996"/>
</dbReference>
<dbReference type="EMBL" id="QGGG01000006">
    <property type="protein sequence ID" value="PWJ84109.1"/>
    <property type="molecule type" value="Genomic_DNA"/>
</dbReference>
<organism evidence="1 2">
    <name type="scientific">Pseudaminobacter salicylatoxidans</name>
    <dbReference type="NCBI Taxonomy" id="93369"/>
    <lineage>
        <taxon>Bacteria</taxon>
        <taxon>Pseudomonadati</taxon>
        <taxon>Pseudomonadota</taxon>
        <taxon>Alphaproteobacteria</taxon>
        <taxon>Hyphomicrobiales</taxon>
        <taxon>Phyllobacteriaceae</taxon>
        <taxon>Pseudaminobacter</taxon>
    </lineage>
</organism>
<name>A0A316C2Z3_PSESE</name>
<dbReference type="Pfam" id="PF19459">
    <property type="entry name" value="DUF5996"/>
    <property type="match status" value="1"/>
</dbReference>
<evidence type="ECO:0008006" key="3">
    <source>
        <dbReference type="Google" id="ProtNLM"/>
    </source>
</evidence>
<reference evidence="1 2" key="1">
    <citation type="submission" date="2018-05" db="EMBL/GenBank/DDBJ databases">
        <title>Genomic Encyclopedia of Type Strains, Phase IV (KMG-IV): sequencing the most valuable type-strain genomes for metagenomic binning, comparative biology and taxonomic classification.</title>
        <authorList>
            <person name="Goeker M."/>
        </authorList>
    </citation>
    <scope>NUCLEOTIDE SEQUENCE [LARGE SCALE GENOMIC DNA]</scope>
    <source>
        <strain evidence="1 2">DSM 6986</strain>
    </source>
</reference>
<comment type="caution">
    <text evidence="1">The sequence shown here is derived from an EMBL/GenBank/DDBJ whole genome shotgun (WGS) entry which is preliminary data.</text>
</comment>
<evidence type="ECO:0000313" key="2">
    <source>
        <dbReference type="Proteomes" id="UP000245396"/>
    </source>
</evidence>
<dbReference type="STRING" id="1192868.GCA_000304395_03159"/>
<dbReference type="Proteomes" id="UP000245396">
    <property type="component" value="Unassembled WGS sequence"/>
</dbReference>
<dbReference type="RefSeq" id="WP_109612734.1">
    <property type="nucleotide sequence ID" value="NZ_QGGG01000006.1"/>
</dbReference>
<protein>
    <recommendedName>
        <fullName evidence="3">Ava_C0101 and related proteins</fullName>
    </recommendedName>
</protein>